<accession>A0A1U7NDQ5</accession>
<sequence>MLCTPLINKALDLSYKAHEHHLDRLGSPYIFHLYYIASQMEHENEICTALLKDILEDRTMNLTELAALGFSKCILEAITLLTRPKTMSFETYLRRVSKNELAKKVLIQDLSYDLLLQQVTAGMNETSQKKIMQKQNALSFLQSAC</sequence>
<dbReference type="Gene3D" id="1.10.3210.10">
    <property type="entry name" value="Hypothetical protein af1432"/>
    <property type="match status" value="1"/>
</dbReference>
<gene>
    <name evidence="1" type="ORF">BO222_10620</name>
</gene>
<name>A0A1U7NDQ5_9FIRM</name>
<reference evidence="1 2" key="1">
    <citation type="submission" date="2016-11" db="EMBL/GenBank/DDBJ databases">
        <title>Description of two novel members of the family Erysipelotrichaceae: Ileibacterium lipovorans gen. nov., sp. nov. and Dubosiella newyorkensis, gen. nov., sp. nov.</title>
        <authorList>
            <person name="Cox L.M."/>
            <person name="Sohn J."/>
            <person name="Tyrrell K.L."/>
            <person name="Citron D.M."/>
            <person name="Lawson P.A."/>
            <person name="Patel N.B."/>
            <person name="Iizumi T."/>
            <person name="Perez-Perez G.I."/>
            <person name="Goldstein E.J."/>
            <person name="Blaser M.J."/>
        </authorList>
    </citation>
    <scope>NUCLEOTIDE SEQUENCE [LARGE SCALE GENOMIC DNA]</scope>
    <source>
        <strain evidence="1 2">NYU-BL-A3</strain>
    </source>
</reference>
<evidence type="ECO:0000313" key="1">
    <source>
        <dbReference type="EMBL" id="OLU37459.1"/>
    </source>
</evidence>
<dbReference type="SUPFAM" id="SSF109604">
    <property type="entry name" value="HD-domain/PDEase-like"/>
    <property type="match status" value="1"/>
</dbReference>
<dbReference type="AlphaFoldDB" id="A0A1U7NDQ5"/>
<dbReference type="EMBL" id="MPJW01000200">
    <property type="protein sequence ID" value="OLU37459.1"/>
    <property type="molecule type" value="Genomic_DNA"/>
</dbReference>
<evidence type="ECO:0000313" key="2">
    <source>
        <dbReference type="Proteomes" id="UP000186341"/>
    </source>
</evidence>
<keyword evidence="2" id="KW-1185">Reference proteome</keyword>
<dbReference type="Proteomes" id="UP000186341">
    <property type="component" value="Unassembled WGS sequence"/>
</dbReference>
<comment type="caution">
    <text evidence="1">The sequence shown here is derived from an EMBL/GenBank/DDBJ whole genome shotgun (WGS) entry which is preliminary data.</text>
</comment>
<organism evidence="1 2">
    <name type="scientific">Ileibacterium valens</name>
    <dbReference type="NCBI Taxonomy" id="1862668"/>
    <lineage>
        <taxon>Bacteria</taxon>
        <taxon>Bacillati</taxon>
        <taxon>Bacillota</taxon>
        <taxon>Erysipelotrichia</taxon>
        <taxon>Erysipelotrichales</taxon>
        <taxon>Erysipelotrichaceae</taxon>
        <taxon>Ileibacterium</taxon>
    </lineage>
</organism>
<protein>
    <submittedName>
        <fullName evidence="1">Uncharacterized protein</fullName>
    </submittedName>
</protein>
<proteinExistence type="predicted"/>